<evidence type="ECO:0000313" key="2">
    <source>
        <dbReference type="Proteomes" id="UP000070529"/>
    </source>
</evidence>
<proteinExistence type="predicted"/>
<dbReference type="Pfam" id="PF13489">
    <property type="entry name" value="Methyltransf_23"/>
    <property type="match status" value="1"/>
</dbReference>
<dbReference type="Gene3D" id="3.40.50.150">
    <property type="entry name" value="Vaccinia Virus protein VP39"/>
    <property type="match status" value="1"/>
</dbReference>
<dbReference type="Proteomes" id="UP000070529">
    <property type="component" value="Unassembled WGS sequence"/>
</dbReference>
<dbReference type="CDD" id="cd02440">
    <property type="entry name" value="AdoMet_MTases"/>
    <property type="match status" value="1"/>
</dbReference>
<name>A0A135I7F6_9GAMM</name>
<dbReference type="AlphaFoldDB" id="A0A135I7F6"/>
<protein>
    <recommendedName>
        <fullName evidence="3">Methyltransferase type 12</fullName>
    </recommendedName>
</protein>
<evidence type="ECO:0008006" key="3">
    <source>
        <dbReference type="Google" id="ProtNLM"/>
    </source>
</evidence>
<dbReference type="PANTHER" id="PTHR43861">
    <property type="entry name" value="TRANS-ACONITATE 2-METHYLTRANSFERASE-RELATED"/>
    <property type="match status" value="1"/>
</dbReference>
<dbReference type="SUPFAM" id="SSF53335">
    <property type="entry name" value="S-adenosyl-L-methionine-dependent methyltransferases"/>
    <property type="match status" value="1"/>
</dbReference>
<accession>A0A135I7F6</accession>
<dbReference type="InterPro" id="IPR029063">
    <property type="entry name" value="SAM-dependent_MTases_sf"/>
</dbReference>
<dbReference type="EMBL" id="LNTY01000034">
    <property type="protein sequence ID" value="KXF81369.1"/>
    <property type="molecule type" value="Genomic_DNA"/>
</dbReference>
<evidence type="ECO:0000313" key="1">
    <source>
        <dbReference type="EMBL" id="KXF81369.1"/>
    </source>
</evidence>
<dbReference type="STRING" id="294935.ATN88_01095"/>
<comment type="caution">
    <text evidence="1">The sequence shown here is derived from an EMBL/GenBank/DDBJ whole genome shotgun (WGS) entry which is preliminary data.</text>
</comment>
<dbReference type="RefSeq" id="WP_067416147.1">
    <property type="nucleotide sequence ID" value="NZ_LNTY01000034.1"/>
</dbReference>
<organism evidence="1 2">
    <name type="scientific">Enterovibrio coralii</name>
    <dbReference type="NCBI Taxonomy" id="294935"/>
    <lineage>
        <taxon>Bacteria</taxon>
        <taxon>Pseudomonadati</taxon>
        <taxon>Pseudomonadota</taxon>
        <taxon>Gammaproteobacteria</taxon>
        <taxon>Vibrionales</taxon>
        <taxon>Vibrionaceae</taxon>
        <taxon>Enterovibrio</taxon>
    </lineage>
</organism>
<reference evidence="1 2" key="1">
    <citation type="submission" date="2015-11" db="EMBL/GenBank/DDBJ databases">
        <title>Genomic Taxonomy of the Vibrionaceae.</title>
        <authorList>
            <person name="Gomez-Gil B."/>
            <person name="Enciso-Ibarra J."/>
        </authorList>
    </citation>
    <scope>NUCLEOTIDE SEQUENCE [LARGE SCALE GENOMIC DNA]</scope>
    <source>
        <strain evidence="1 2">CAIM 912</strain>
    </source>
</reference>
<sequence length="376" mass="42977">MKYSFEFDKDSDSAPACIARRIKQNSRVLEFGTADGVLTEYLKKNLDCEIFGVELNEQFAKAASKFTEKMFIGDIEEYGWLGFFEGLKFDYIIFADVLEHLKEPELAIKKASELLNIDGALIMSIPNIAHSSIILSLLNNSFDYSETGLLDRTHLRFFTKKTIEKMIENCGLHIGYCSGIYLPPNKTEFKYGYSDIPKSVSDYIRKEKYREVYQYVYEVRKQDQPDKLEEFHPKAFVTISLGDEDAANFSTVYNGPVNIVTPFKFDVTIDYKFETKAIHLVVNNVPKLSGIQYVKINGINYSGYSTNLSEFKSIMAVNEAGLTLYLPFHESLIVKDISVGFYEMNTNIDNVKDKLEGNKNVKKSLIEIILNSMKRS</sequence>
<gene>
    <name evidence="1" type="ORF">ATN88_01095</name>
</gene>
<dbReference type="PANTHER" id="PTHR43861:SF6">
    <property type="entry name" value="METHYLTRANSFERASE TYPE 11"/>
    <property type="match status" value="1"/>
</dbReference>
<keyword evidence="2" id="KW-1185">Reference proteome</keyword>